<evidence type="ECO:0000313" key="1">
    <source>
        <dbReference type="EMBL" id="WAR29340.1"/>
    </source>
</evidence>
<keyword evidence="2" id="KW-1185">Reference proteome</keyword>
<accession>A0ABY7G5A6</accession>
<reference evidence="1" key="1">
    <citation type="submission" date="2022-11" db="EMBL/GenBank/DDBJ databases">
        <title>Centuries of genome instability and evolution in soft-shell clam transmissible cancer (bioRxiv).</title>
        <authorList>
            <person name="Hart S.F.M."/>
            <person name="Yonemitsu M.A."/>
            <person name="Giersch R.M."/>
            <person name="Beal B.F."/>
            <person name="Arriagada G."/>
            <person name="Davis B.W."/>
            <person name="Ostrander E.A."/>
            <person name="Goff S.P."/>
            <person name="Metzger M.J."/>
        </authorList>
    </citation>
    <scope>NUCLEOTIDE SEQUENCE</scope>
    <source>
        <strain evidence="1">MELC-2E11</strain>
        <tissue evidence="1">Siphon/mantle</tissue>
    </source>
</reference>
<protein>
    <submittedName>
        <fullName evidence="1">Uncharacterized protein</fullName>
    </submittedName>
</protein>
<dbReference type="Proteomes" id="UP001164746">
    <property type="component" value="Chromosome 16"/>
</dbReference>
<dbReference type="EMBL" id="CP111027">
    <property type="protein sequence ID" value="WAR29340.1"/>
    <property type="molecule type" value="Genomic_DNA"/>
</dbReference>
<proteinExistence type="predicted"/>
<gene>
    <name evidence="1" type="ORF">MAR_002908</name>
</gene>
<organism evidence="1 2">
    <name type="scientific">Mya arenaria</name>
    <name type="common">Soft-shell clam</name>
    <dbReference type="NCBI Taxonomy" id="6604"/>
    <lineage>
        <taxon>Eukaryota</taxon>
        <taxon>Metazoa</taxon>
        <taxon>Spiralia</taxon>
        <taxon>Lophotrochozoa</taxon>
        <taxon>Mollusca</taxon>
        <taxon>Bivalvia</taxon>
        <taxon>Autobranchia</taxon>
        <taxon>Heteroconchia</taxon>
        <taxon>Euheterodonta</taxon>
        <taxon>Imparidentia</taxon>
        <taxon>Neoheterodontei</taxon>
        <taxon>Myida</taxon>
        <taxon>Myoidea</taxon>
        <taxon>Myidae</taxon>
        <taxon>Mya</taxon>
    </lineage>
</organism>
<name>A0ABY7G5A6_MYAAR</name>
<evidence type="ECO:0000313" key="2">
    <source>
        <dbReference type="Proteomes" id="UP001164746"/>
    </source>
</evidence>
<sequence length="20" mass="2372">MNIFLLTGMKMTLNDLKKLF</sequence>